<comment type="caution">
    <text evidence="1">The sequence shown here is derived from an EMBL/GenBank/DDBJ whole genome shotgun (WGS) entry which is preliminary data.</text>
</comment>
<name>A0A0F8ZZX0_9ZZZZ</name>
<reference evidence="1" key="1">
    <citation type="journal article" date="2015" name="Nature">
        <title>Complex archaea that bridge the gap between prokaryotes and eukaryotes.</title>
        <authorList>
            <person name="Spang A."/>
            <person name="Saw J.H."/>
            <person name="Jorgensen S.L."/>
            <person name="Zaremba-Niedzwiedzka K."/>
            <person name="Martijn J."/>
            <person name="Lind A.E."/>
            <person name="van Eijk R."/>
            <person name="Schleper C."/>
            <person name="Guy L."/>
            <person name="Ettema T.J."/>
        </authorList>
    </citation>
    <scope>NUCLEOTIDE SEQUENCE</scope>
</reference>
<feature type="non-terminal residue" evidence="1">
    <location>
        <position position="21"/>
    </location>
</feature>
<sequence length="21" mass="2417">MIELKLKNISTKDLVEELSGR</sequence>
<gene>
    <name evidence="1" type="ORF">LCGC14_2973680</name>
</gene>
<evidence type="ECO:0000313" key="1">
    <source>
        <dbReference type="EMBL" id="KKK65486.1"/>
    </source>
</evidence>
<protein>
    <submittedName>
        <fullName evidence="1">Uncharacterized protein</fullName>
    </submittedName>
</protein>
<organism evidence="1">
    <name type="scientific">marine sediment metagenome</name>
    <dbReference type="NCBI Taxonomy" id="412755"/>
    <lineage>
        <taxon>unclassified sequences</taxon>
        <taxon>metagenomes</taxon>
        <taxon>ecological metagenomes</taxon>
    </lineage>
</organism>
<dbReference type="AlphaFoldDB" id="A0A0F8ZZX0"/>
<accession>A0A0F8ZZX0</accession>
<proteinExistence type="predicted"/>
<dbReference type="EMBL" id="LAZR01060532">
    <property type="protein sequence ID" value="KKK65486.1"/>
    <property type="molecule type" value="Genomic_DNA"/>
</dbReference>